<dbReference type="SUPFAM" id="SSF47005">
    <property type="entry name" value="Peripheral subunit-binding domain of 2-oxo acid dehydrogenase complex"/>
    <property type="match status" value="1"/>
</dbReference>
<reference evidence="9 10" key="1">
    <citation type="journal article" date="2010" name="Stand. Genomic Sci.">
        <title>Complete genome sequence of Desulfarculus baarsii type strain (2st14).</title>
        <authorList>
            <person name="Sun H."/>
            <person name="Spring S."/>
            <person name="Lapidus A."/>
            <person name="Davenport K."/>
            <person name="Del Rio T.G."/>
            <person name="Tice H."/>
            <person name="Nolan M."/>
            <person name="Copeland A."/>
            <person name="Cheng J.F."/>
            <person name="Lucas S."/>
            <person name="Tapia R."/>
            <person name="Goodwin L."/>
            <person name="Pitluck S."/>
            <person name="Ivanova N."/>
            <person name="Pagani I."/>
            <person name="Mavromatis K."/>
            <person name="Ovchinnikova G."/>
            <person name="Pati A."/>
            <person name="Chen A."/>
            <person name="Palaniappan K."/>
            <person name="Hauser L."/>
            <person name="Chang Y.J."/>
            <person name="Jeffries C.D."/>
            <person name="Detter J.C."/>
            <person name="Han C."/>
            <person name="Rohde M."/>
            <person name="Brambilla E."/>
            <person name="Goker M."/>
            <person name="Woyke T."/>
            <person name="Bristow J."/>
            <person name="Eisen J.A."/>
            <person name="Markowitz V."/>
            <person name="Hugenholtz P."/>
            <person name="Kyrpides N.C."/>
            <person name="Klenk H.P."/>
            <person name="Land M."/>
        </authorList>
    </citation>
    <scope>NUCLEOTIDE SEQUENCE [LARGE SCALE GENOMIC DNA]</scope>
    <source>
        <strain evidence="10">ATCC 33931 / DSM 2075 / LMG 7858 / VKM B-1802 / 2st14</strain>
    </source>
</reference>
<evidence type="ECO:0000256" key="5">
    <source>
        <dbReference type="ARBA" id="ARBA00022823"/>
    </source>
</evidence>
<evidence type="ECO:0000313" key="9">
    <source>
        <dbReference type="EMBL" id="ADK86333.1"/>
    </source>
</evidence>
<dbReference type="STRING" id="644282.Deba_2980"/>
<name>E1QKX4_DESB2</name>
<comment type="similarity">
    <text evidence="2 7">Belongs to the 2-oxoacid dehydrogenase family.</text>
</comment>
<keyword evidence="4 7" id="KW-0808">Transferase</keyword>
<dbReference type="InterPro" id="IPR003016">
    <property type="entry name" value="2-oxoA_DH_lipoyl-BS"/>
</dbReference>
<dbReference type="EC" id="2.3.1.-" evidence="7"/>
<dbReference type="eggNOG" id="COG0508">
    <property type="taxonomic scope" value="Bacteria"/>
</dbReference>
<evidence type="ECO:0000256" key="7">
    <source>
        <dbReference type="RuleBase" id="RU003423"/>
    </source>
</evidence>
<evidence type="ECO:0000256" key="3">
    <source>
        <dbReference type="ARBA" id="ARBA00011484"/>
    </source>
</evidence>
<comment type="subunit">
    <text evidence="3">Forms a 24-polypeptide structural core with octahedral symmetry.</text>
</comment>
<dbReference type="Pfam" id="PF00198">
    <property type="entry name" value="2-oxoacid_dh"/>
    <property type="match status" value="1"/>
</dbReference>
<dbReference type="PANTHER" id="PTHR43178">
    <property type="entry name" value="DIHYDROLIPOAMIDE ACETYLTRANSFERASE COMPONENT OF PYRUVATE DEHYDROGENASE COMPLEX"/>
    <property type="match status" value="1"/>
</dbReference>
<keyword evidence="10" id="KW-1185">Reference proteome</keyword>
<dbReference type="SUPFAM" id="SSF51230">
    <property type="entry name" value="Single hybrid motif"/>
    <property type="match status" value="1"/>
</dbReference>
<dbReference type="GO" id="GO:0005737">
    <property type="term" value="C:cytoplasm"/>
    <property type="evidence" value="ECO:0007669"/>
    <property type="project" value="TreeGrafter"/>
</dbReference>
<accession>E1QKX4</accession>
<proteinExistence type="inferred from homology"/>
<dbReference type="Gene3D" id="3.30.559.10">
    <property type="entry name" value="Chloramphenicol acetyltransferase-like domain"/>
    <property type="match status" value="1"/>
</dbReference>
<gene>
    <name evidence="9" type="ordered locus">Deba_2980</name>
</gene>
<dbReference type="InterPro" id="IPR001078">
    <property type="entry name" value="2-oxoacid_DH_actylTfrase"/>
</dbReference>
<protein>
    <recommendedName>
        <fullName evidence="7">Dihydrolipoamide acetyltransferase component of pyruvate dehydrogenase complex</fullName>
        <ecNumber evidence="7">2.3.1.-</ecNumber>
    </recommendedName>
</protein>
<dbReference type="InterPro" id="IPR036625">
    <property type="entry name" value="E3-bd_dom_sf"/>
</dbReference>
<dbReference type="Gene3D" id="2.40.50.100">
    <property type="match status" value="1"/>
</dbReference>
<dbReference type="AlphaFoldDB" id="E1QKX4"/>
<sequence length="420" mass="43959">MASDIVIPKLGMTMASAKLAAWKAAEGEWITEGQPVMVIETEKVTQDVEALADGFLHILAAPGAVAQVGEAVGQLAADEAELKALQAAAPAPEGLAAAPAAAPSAGEPAAPAAPGGRVKITPLAKKIARENGLDYRRLTGSGPGGRIKRADVERALKEGPPPAAEAPAAQSAAAWPGEVIEGKRVKDSLPLSGIRAVIAEHMHKSLQNSAQLSAMGEFDVAELVRLRQSLIAHQEMIGARISYTDLLVYIVARALKKNPLINSSVVGDQIKLWEDINIGVAVSLPMQKYDAGLIVPVIHDADKLSLTEISLRLKDLRRRCQEGTIGLEDLGGGTFTISNVGGFGQGYVFTTPIINQPQAAILGVGAILDRPVVQPDGQIGVGKLMNFSLTFDHRAINGAPIGLFLGTIQEMIKTPGLLLA</sequence>
<evidence type="ECO:0000256" key="2">
    <source>
        <dbReference type="ARBA" id="ARBA00007317"/>
    </source>
</evidence>
<dbReference type="SUPFAM" id="SSF52777">
    <property type="entry name" value="CoA-dependent acyltransferases"/>
    <property type="match status" value="1"/>
</dbReference>
<organism evidence="9 10">
    <name type="scientific">Desulfarculus baarsii (strain ATCC 33931 / DSM 2075 / LMG 7858 / VKM B-1802 / 2st14)</name>
    <dbReference type="NCBI Taxonomy" id="644282"/>
    <lineage>
        <taxon>Bacteria</taxon>
        <taxon>Pseudomonadati</taxon>
        <taxon>Thermodesulfobacteriota</taxon>
        <taxon>Desulfarculia</taxon>
        <taxon>Desulfarculales</taxon>
        <taxon>Desulfarculaceae</taxon>
        <taxon>Desulfarculus</taxon>
    </lineage>
</organism>
<evidence type="ECO:0000256" key="6">
    <source>
        <dbReference type="ARBA" id="ARBA00023315"/>
    </source>
</evidence>
<dbReference type="PANTHER" id="PTHR43178:SF5">
    <property type="entry name" value="LIPOAMIDE ACYLTRANSFERASE COMPONENT OF BRANCHED-CHAIN ALPHA-KETO ACID DEHYDROGENASE COMPLEX, MITOCHONDRIAL"/>
    <property type="match status" value="1"/>
</dbReference>
<dbReference type="OrthoDB" id="9805770at2"/>
<feature type="domain" description="Peripheral subunit-binding (PSBD)" evidence="8">
    <location>
        <begin position="119"/>
        <end position="156"/>
    </location>
</feature>
<evidence type="ECO:0000313" key="10">
    <source>
        <dbReference type="Proteomes" id="UP000009047"/>
    </source>
</evidence>
<dbReference type="KEGG" id="dbr:Deba_2980"/>
<evidence type="ECO:0000259" key="8">
    <source>
        <dbReference type="PROSITE" id="PS51826"/>
    </source>
</evidence>
<dbReference type="InterPro" id="IPR023213">
    <property type="entry name" value="CAT-like_dom_sf"/>
</dbReference>
<dbReference type="Proteomes" id="UP000009047">
    <property type="component" value="Chromosome"/>
</dbReference>
<dbReference type="InterPro" id="IPR000089">
    <property type="entry name" value="Biotin_lipoyl"/>
</dbReference>
<keyword evidence="5 7" id="KW-0450">Lipoyl</keyword>
<dbReference type="InterPro" id="IPR004167">
    <property type="entry name" value="PSBD"/>
</dbReference>
<dbReference type="GO" id="GO:0016407">
    <property type="term" value="F:acetyltransferase activity"/>
    <property type="evidence" value="ECO:0007669"/>
    <property type="project" value="TreeGrafter"/>
</dbReference>
<dbReference type="PROSITE" id="PS00189">
    <property type="entry name" value="LIPOYL"/>
    <property type="match status" value="1"/>
</dbReference>
<dbReference type="PROSITE" id="PS51826">
    <property type="entry name" value="PSBD"/>
    <property type="match status" value="1"/>
</dbReference>
<dbReference type="InterPro" id="IPR011053">
    <property type="entry name" value="Single_hybrid_motif"/>
</dbReference>
<dbReference type="Gene3D" id="4.10.320.10">
    <property type="entry name" value="E3-binding domain"/>
    <property type="match status" value="1"/>
</dbReference>
<comment type="cofactor">
    <cofactor evidence="1 7">
        <name>(R)-lipoate</name>
        <dbReference type="ChEBI" id="CHEBI:83088"/>
    </cofactor>
</comment>
<keyword evidence="6 7" id="KW-0012">Acyltransferase</keyword>
<dbReference type="Pfam" id="PF00364">
    <property type="entry name" value="Biotin_lipoyl"/>
    <property type="match status" value="1"/>
</dbReference>
<dbReference type="InterPro" id="IPR050743">
    <property type="entry name" value="2-oxoacid_DH_E2_comp"/>
</dbReference>
<dbReference type="GO" id="GO:0031405">
    <property type="term" value="F:lipoic acid binding"/>
    <property type="evidence" value="ECO:0007669"/>
    <property type="project" value="TreeGrafter"/>
</dbReference>
<dbReference type="HOGENOM" id="CLU_016733_10_1_7"/>
<dbReference type="EMBL" id="CP002085">
    <property type="protein sequence ID" value="ADK86333.1"/>
    <property type="molecule type" value="Genomic_DNA"/>
</dbReference>
<dbReference type="CDD" id="cd06849">
    <property type="entry name" value="lipoyl_domain"/>
    <property type="match status" value="1"/>
</dbReference>
<evidence type="ECO:0000256" key="1">
    <source>
        <dbReference type="ARBA" id="ARBA00001938"/>
    </source>
</evidence>
<dbReference type="Pfam" id="PF02817">
    <property type="entry name" value="E3_binding"/>
    <property type="match status" value="1"/>
</dbReference>
<evidence type="ECO:0000256" key="4">
    <source>
        <dbReference type="ARBA" id="ARBA00022679"/>
    </source>
</evidence>
<dbReference type="RefSeq" id="WP_013259770.1">
    <property type="nucleotide sequence ID" value="NC_014365.1"/>
</dbReference>